<comment type="caution">
    <text evidence="9">The sequence shown here is derived from an EMBL/GenBank/DDBJ whole genome shotgun (WGS) entry which is preliminary data.</text>
</comment>
<dbReference type="OrthoDB" id="5985073at2759"/>
<dbReference type="InterPro" id="IPR001002">
    <property type="entry name" value="Chitin-bd_1"/>
</dbReference>
<dbReference type="SUPFAM" id="SSF57016">
    <property type="entry name" value="Plant lectins/antimicrobial peptides"/>
    <property type="match status" value="2"/>
</dbReference>
<dbReference type="InterPro" id="IPR036861">
    <property type="entry name" value="Endochitinase-like_sf"/>
</dbReference>
<evidence type="ECO:0000256" key="4">
    <source>
        <dbReference type="PROSITE-ProRule" id="PRU00261"/>
    </source>
</evidence>
<comment type="similarity">
    <text evidence="3">Belongs to the secreted LysM effector family.</text>
</comment>
<evidence type="ECO:0000313" key="10">
    <source>
        <dbReference type="Proteomes" id="UP000266234"/>
    </source>
</evidence>
<reference evidence="9 10" key="1">
    <citation type="journal article" date="2018" name="PLoS Pathog.">
        <title>Evolution of structural diversity of trichothecenes, a family of toxins produced by plant pathogenic and entomopathogenic fungi.</title>
        <authorList>
            <person name="Proctor R.H."/>
            <person name="McCormick S.P."/>
            <person name="Kim H.S."/>
            <person name="Cardoza R.E."/>
            <person name="Stanley A.M."/>
            <person name="Lindo L."/>
            <person name="Kelly A."/>
            <person name="Brown D.W."/>
            <person name="Lee T."/>
            <person name="Vaughan M.M."/>
            <person name="Alexander N.J."/>
            <person name="Busman M."/>
            <person name="Gutierrez S."/>
        </authorList>
    </citation>
    <scope>NUCLEOTIDE SEQUENCE [LARGE SCALE GENOMIC DNA]</scope>
    <source>
        <strain evidence="9 10">NRRL 20695</strain>
    </source>
</reference>
<dbReference type="Proteomes" id="UP000266234">
    <property type="component" value="Unassembled WGS sequence"/>
</dbReference>
<dbReference type="Pfam" id="PF01476">
    <property type="entry name" value="LysM"/>
    <property type="match status" value="2"/>
</dbReference>
<dbReference type="PROSITE" id="PS51782">
    <property type="entry name" value="LYSM"/>
    <property type="match status" value="2"/>
</dbReference>
<dbReference type="PROSITE" id="PS50941">
    <property type="entry name" value="CHIT_BIND_I_2"/>
    <property type="match status" value="2"/>
</dbReference>
<evidence type="ECO:0000259" key="7">
    <source>
        <dbReference type="PROSITE" id="PS50941"/>
    </source>
</evidence>
<feature type="signal peptide" evidence="6">
    <location>
        <begin position="1"/>
        <end position="25"/>
    </location>
</feature>
<evidence type="ECO:0000256" key="3">
    <source>
        <dbReference type="ARBA" id="ARBA00044955"/>
    </source>
</evidence>
<dbReference type="Gene3D" id="3.30.60.10">
    <property type="entry name" value="Endochitinase-like"/>
    <property type="match status" value="2"/>
</dbReference>
<dbReference type="SUPFAM" id="SSF54106">
    <property type="entry name" value="LysM domain"/>
    <property type="match status" value="2"/>
</dbReference>
<comment type="caution">
    <text evidence="4">Lacks conserved residue(s) required for the propagation of feature annotation.</text>
</comment>
<keyword evidence="1 4" id="KW-0147">Chitin-binding</keyword>
<sequence>MQKFWSLAVLVTLILSGTRLSSVKAQALFSLGAFEPSFLDGASDACIAAFNVNVSCPSTLAELYFDSDLSLDSTELKDLCQGTCLSSLKSLRDSVKEQCGSKVTYEDPSDGTLWKVTYLMEEAIYYVDRACLKKGNGQYCNTWFQSASDTTLCDECYKLILWHNAQSPLSEDTSDQKSIYASASSSCGYKKQPTNTYQPLMISSSMYTVKAGDTFLSVSKSQHVATHDLVTANRLGYRLDDFPSSGDLCIRNQCDVYVVKDGDTCQSIQSANDMSRATLRSWNPFINGYCDNIASYVNQTICISNPLGDYKVPENKESAGFTAPAAVPSNIAPDTNTKCGLFHNVTAGDDCGTIGLKYSISLDDLIFLNPMVWENCTNLWLWTSYCVAPVGDLADYPGYVHDEYEWTIEPEETTQVPEWDMFLGDGPYVPIANGTREDCWEYFWWNETLAGSPISCRSAALAYELDIEQFLLWNPSLDQNWTEAELKDIWPPDNYPCTISADVKYCMQLASPTPMPEKVFVPPSPRAAGEIANCTRWFMGYFDCQSQLSLVRMSMEKLYRYNPSLNEDCSGYTLGTYYCHETLDDLLYGYEDDAEPTPSQSTPSTSRVSSNTALPTNVSENGICGGAQGKTCLNSGFGDCCSSSGYCGSDSAYCGGGCMPEFGKCDTNSVQISPDGTCGGDKGYSCAGSQFGGCCSQYGYCGTSTEHCGNGCQKNYGDCT</sequence>
<feature type="disulfide bond" evidence="4">
    <location>
        <begin position="694"/>
        <end position="708"/>
    </location>
</feature>
<dbReference type="PANTHER" id="PTHR34997">
    <property type="entry name" value="AM15"/>
    <property type="match status" value="1"/>
</dbReference>
<evidence type="ECO:0000256" key="6">
    <source>
        <dbReference type="SAM" id="SignalP"/>
    </source>
</evidence>
<evidence type="ECO:0000256" key="5">
    <source>
        <dbReference type="SAM" id="MobiDB-lite"/>
    </source>
</evidence>
<feature type="domain" description="Chitin-binding type-1" evidence="7">
    <location>
        <begin position="621"/>
        <end position="667"/>
    </location>
</feature>
<dbReference type="CDD" id="cd00118">
    <property type="entry name" value="LysM"/>
    <property type="match status" value="3"/>
</dbReference>
<dbReference type="InterPro" id="IPR052210">
    <property type="entry name" value="LysM1-like"/>
</dbReference>
<keyword evidence="10" id="KW-1185">Reference proteome</keyword>
<dbReference type="STRING" id="694270.A0A395RMZ3"/>
<feature type="disulfide bond" evidence="4">
    <location>
        <begin position="640"/>
        <end position="654"/>
    </location>
</feature>
<evidence type="ECO:0000256" key="2">
    <source>
        <dbReference type="ARBA" id="ARBA00023026"/>
    </source>
</evidence>
<dbReference type="SMART" id="SM00270">
    <property type="entry name" value="ChtBD1"/>
    <property type="match status" value="2"/>
</dbReference>
<evidence type="ECO:0000259" key="8">
    <source>
        <dbReference type="PROSITE" id="PS51782"/>
    </source>
</evidence>
<evidence type="ECO:0000313" key="9">
    <source>
        <dbReference type="EMBL" id="RGP61414.1"/>
    </source>
</evidence>
<name>A0A395RMZ3_9HYPO</name>
<feature type="compositionally biased region" description="Low complexity" evidence="5">
    <location>
        <begin position="596"/>
        <end position="610"/>
    </location>
</feature>
<dbReference type="InterPro" id="IPR036779">
    <property type="entry name" value="LysM_dom_sf"/>
</dbReference>
<accession>A0A395RMZ3</accession>
<feature type="region of interest" description="Disordered" evidence="5">
    <location>
        <begin position="590"/>
        <end position="612"/>
    </location>
</feature>
<dbReference type="AlphaFoldDB" id="A0A395RMZ3"/>
<feature type="domain" description="LysM" evidence="8">
    <location>
        <begin position="341"/>
        <end position="387"/>
    </location>
</feature>
<feature type="domain" description="Chitin-binding type-1" evidence="7">
    <location>
        <begin position="675"/>
        <end position="720"/>
    </location>
</feature>
<evidence type="ECO:0000256" key="1">
    <source>
        <dbReference type="ARBA" id="ARBA00022669"/>
    </source>
</evidence>
<feature type="domain" description="LysM" evidence="8">
    <location>
        <begin position="255"/>
        <end position="303"/>
    </location>
</feature>
<keyword evidence="6" id="KW-0732">Signal</keyword>
<keyword evidence="4" id="KW-1015">Disulfide bond</keyword>
<dbReference type="EMBL" id="PXOG01000313">
    <property type="protein sequence ID" value="RGP61414.1"/>
    <property type="molecule type" value="Genomic_DNA"/>
</dbReference>
<keyword evidence="2" id="KW-0843">Virulence</keyword>
<dbReference type="CDD" id="cd11618">
    <property type="entry name" value="ChtBD1_1"/>
    <property type="match status" value="2"/>
</dbReference>
<dbReference type="SMART" id="SM00257">
    <property type="entry name" value="LysM"/>
    <property type="match status" value="3"/>
</dbReference>
<dbReference type="PANTHER" id="PTHR34997:SF1">
    <property type="entry name" value="PEPTIDOGLYCAN-BINDING LYSIN DOMAIN"/>
    <property type="match status" value="1"/>
</dbReference>
<dbReference type="GO" id="GO:0008061">
    <property type="term" value="F:chitin binding"/>
    <property type="evidence" value="ECO:0007669"/>
    <property type="project" value="UniProtKB-UniRule"/>
</dbReference>
<dbReference type="Gene3D" id="3.10.350.10">
    <property type="entry name" value="LysM domain"/>
    <property type="match status" value="2"/>
</dbReference>
<gene>
    <name evidence="9" type="ORF">FLONG3_10528</name>
</gene>
<feature type="chain" id="PRO_5017340935" evidence="6">
    <location>
        <begin position="26"/>
        <end position="720"/>
    </location>
</feature>
<protein>
    <submittedName>
        <fullName evidence="9">Carbohydrate-binding module family 50</fullName>
    </submittedName>
</protein>
<dbReference type="InterPro" id="IPR018392">
    <property type="entry name" value="LysM"/>
</dbReference>
<proteinExistence type="inferred from homology"/>
<organism evidence="9 10">
    <name type="scientific">Fusarium longipes</name>
    <dbReference type="NCBI Taxonomy" id="694270"/>
    <lineage>
        <taxon>Eukaryota</taxon>
        <taxon>Fungi</taxon>
        <taxon>Dikarya</taxon>
        <taxon>Ascomycota</taxon>
        <taxon>Pezizomycotina</taxon>
        <taxon>Sordariomycetes</taxon>
        <taxon>Hypocreomycetidae</taxon>
        <taxon>Hypocreales</taxon>
        <taxon>Nectriaceae</taxon>
        <taxon>Fusarium</taxon>
    </lineage>
</organism>